<evidence type="ECO:0000313" key="1">
    <source>
        <dbReference type="EMBL" id="QKE90821.1"/>
    </source>
</evidence>
<dbReference type="AlphaFoldDB" id="A0A6M8HRI3"/>
<organism evidence="1 2">
    <name type="scientific">Lichenicola cladoniae</name>
    <dbReference type="NCBI Taxonomy" id="1484109"/>
    <lineage>
        <taxon>Bacteria</taxon>
        <taxon>Pseudomonadati</taxon>
        <taxon>Pseudomonadota</taxon>
        <taxon>Alphaproteobacteria</taxon>
        <taxon>Acetobacterales</taxon>
        <taxon>Acetobacteraceae</taxon>
        <taxon>Lichenicola</taxon>
    </lineage>
</organism>
<reference evidence="1 2" key="1">
    <citation type="journal article" date="2014" name="World J. Microbiol. Biotechnol.">
        <title>Biodiversity and physiological characteristics of Antarctic and Arctic lichens-associated bacteria.</title>
        <authorList>
            <person name="Lee Y.M."/>
            <person name="Kim E.H."/>
            <person name="Lee H.K."/>
            <person name="Hong S.G."/>
        </authorList>
    </citation>
    <scope>NUCLEOTIDE SEQUENCE [LARGE SCALE GENOMIC DNA]</scope>
    <source>
        <strain evidence="1 2">PAMC 26569</strain>
    </source>
</reference>
<sequence>MSRREASMGIARLLMLPDAPVWVIEDKGALAAGQASAIAGRLGLPFRRIGFGATDDRVRPGSLPDLVLTAGTRSGARALLLRARHGCRVVHCASTRPPVPDRLAGYPFDLMVLAGLEPPGPQAAPLNRPGRLMPALGPPHVVSPALLARARQLWEERLSHLPTPRIAVLLGGCVSDPAEAYTAAVQLQRMAREQGGCILLSASSECRPEIADTFSAGLSGCIHLIYREGEPGENPTLGFLGGADAVVAAWSSAQSLSEACAGTAPVFVLPAPRGRRRRLMERLIALDQARLFQSSLQPWPRTPLDEAGRIARAIRRRFMI</sequence>
<protein>
    <recommendedName>
        <fullName evidence="3">Nucleoside-diphosphate sugar epimerase</fullName>
    </recommendedName>
</protein>
<name>A0A6M8HRI3_9PROT</name>
<accession>A0A6M8HRI3</accession>
<proteinExistence type="predicted"/>
<dbReference type="Proteomes" id="UP000500767">
    <property type="component" value="Chromosome"/>
</dbReference>
<dbReference type="Pfam" id="PF06258">
    <property type="entry name" value="Mito_fiss_Elm1"/>
    <property type="match status" value="1"/>
</dbReference>
<evidence type="ECO:0008006" key="3">
    <source>
        <dbReference type="Google" id="ProtNLM"/>
    </source>
</evidence>
<dbReference type="KEGG" id="lck:HN018_12920"/>
<evidence type="ECO:0000313" key="2">
    <source>
        <dbReference type="Proteomes" id="UP000500767"/>
    </source>
</evidence>
<dbReference type="RefSeq" id="WP_171836298.1">
    <property type="nucleotide sequence ID" value="NZ_CP053708.1"/>
</dbReference>
<dbReference type="InterPro" id="IPR009367">
    <property type="entry name" value="Elm1-like"/>
</dbReference>
<keyword evidence="2" id="KW-1185">Reference proteome</keyword>
<dbReference type="EMBL" id="CP053708">
    <property type="protein sequence ID" value="QKE90821.1"/>
    <property type="molecule type" value="Genomic_DNA"/>
</dbReference>
<gene>
    <name evidence="1" type="ORF">HN018_12920</name>
</gene>